<evidence type="ECO:0000313" key="3">
    <source>
        <dbReference type="Proteomes" id="UP000076959"/>
    </source>
</evidence>
<keyword evidence="3" id="KW-1185">Reference proteome</keyword>
<dbReference type="Proteomes" id="UP000076959">
    <property type="component" value="Unassembled WGS sequence"/>
</dbReference>
<gene>
    <name evidence="2" type="ORF">AYJ54_24250</name>
</gene>
<feature type="compositionally biased region" description="Polar residues" evidence="1">
    <location>
        <begin position="1"/>
        <end position="18"/>
    </location>
</feature>
<proteinExistence type="predicted"/>
<dbReference type="AlphaFoldDB" id="A0A176YDY3"/>
<sequence>MRSRSFSATADSCSSVPSASAAERKGAIELGRDDDVAGLERGEESLPFGPISEGHRAGDAALDEELVDLPSLHHGVAVICWR</sequence>
<evidence type="ECO:0000256" key="1">
    <source>
        <dbReference type="SAM" id="MobiDB-lite"/>
    </source>
</evidence>
<comment type="caution">
    <text evidence="2">The sequence shown here is derived from an EMBL/GenBank/DDBJ whole genome shotgun (WGS) entry which is preliminary data.</text>
</comment>
<feature type="compositionally biased region" description="Basic and acidic residues" evidence="1">
    <location>
        <begin position="22"/>
        <end position="44"/>
    </location>
</feature>
<organism evidence="2 3">
    <name type="scientific">Bradyrhizobium centrolobii</name>
    <dbReference type="NCBI Taxonomy" id="1505087"/>
    <lineage>
        <taxon>Bacteria</taxon>
        <taxon>Pseudomonadati</taxon>
        <taxon>Pseudomonadota</taxon>
        <taxon>Alphaproteobacteria</taxon>
        <taxon>Hyphomicrobiales</taxon>
        <taxon>Nitrobacteraceae</taxon>
        <taxon>Bradyrhizobium</taxon>
    </lineage>
</organism>
<accession>A0A176YDY3</accession>
<name>A0A176YDY3_9BRAD</name>
<dbReference type="EMBL" id="LUUB01000086">
    <property type="protein sequence ID" value="OAF04303.1"/>
    <property type="molecule type" value="Genomic_DNA"/>
</dbReference>
<protein>
    <submittedName>
        <fullName evidence="2">Uncharacterized protein</fullName>
    </submittedName>
</protein>
<reference evidence="2 3" key="1">
    <citation type="submission" date="2016-03" db="EMBL/GenBank/DDBJ databases">
        <title>Draft Genome Sequence of the Strain BR 10245 (Bradyrhizobium sp.) isolated from nodules of Centrolobium paraense.</title>
        <authorList>
            <person name="Simoes-Araujo J.L.Sr."/>
            <person name="Barauna A.C."/>
            <person name="Silva K."/>
            <person name="Zilli J.E."/>
        </authorList>
    </citation>
    <scope>NUCLEOTIDE SEQUENCE [LARGE SCALE GENOMIC DNA]</scope>
    <source>
        <strain evidence="2 3">BR 10245</strain>
    </source>
</reference>
<evidence type="ECO:0000313" key="2">
    <source>
        <dbReference type="EMBL" id="OAF04303.1"/>
    </source>
</evidence>
<feature type="region of interest" description="Disordered" evidence="1">
    <location>
        <begin position="1"/>
        <end position="57"/>
    </location>
</feature>